<dbReference type="InterPro" id="IPR016119">
    <property type="entry name" value="Br/Cl_peroxidase_C"/>
</dbReference>
<evidence type="ECO:0000313" key="6">
    <source>
        <dbReference type="EMBL" id="RED95978.1"/>
    </source>
</evidence>
<dbReference type="InterPro" id="IPR011519">
    <property type="entry name" value="UnbV_ASPIC"/>
</dbReference>
<dbReference type="OrthoDB" id="1488345at2"/>
<evidence type="ECO:0000259" key="5">
    <source>
        <dbReference type="Pfam" id="PF21167"/>
    </source>
</evidence>
<comment type="caution">
    <text evidence="6">The sequence shown here is derived from an EMBL/GenBank/DDBJ whole genome shotgun (WGS) entry which is preliminary data.</text>
</comment>
<gene>
    <name evidence="6" type="ORF">C7460_11636</name>
</gene>
<dbReference type="Pfam" id="PF21167">
    <property type="entry name" value="DUF6851"/>
    <property type="match status" value="1"/>
</dbReference>
<keyword evidence="1 2" id="KW-0732">Signal</keyword>
<feature type="domain" description="ASPIC/UnbV" evidence="3">
    <location>
        <begin position="435"/>
        <end position="499"/>
    </location>
</feature>
<dbReference type="GO" id="GO:0004601">
    <property type="term" value="F:peroxidase activity"/>
    <property type="evidence" value="ECO:0007669"/>
    <property type="project" value="InterPro"/>
</dbReference>
<keyword evidence="7" id="KW-1185">Reference proteome</keyword>
<dbReference type="InterPro" id="IPR013517">
    <property type="entry name" value="FG-GAP"/>
</dbReference>
<proteinExistence type="predicted"/>
<dbReference type="SUPFAM" id="SSF69318">
    <property type="entry name" value="Integrin alpha N-terminal domain"/>
    <property type="match status" value="1"/>
</dbReference>
<dbReference type="InterPro" id="IPR028994">
    <property type="entry name" value="Integrin_alpha_N"/>
</dbReference>
<dbReference type="Pfam" id="PF18962">
    <property type="entry name" value="Por_Secre_tail"/>
    <property type="match status" value="1"/>
</dbReference>
<dbReference type="NCBIfam" id="TIGR04183">
    <property type="entry name" value="Por_Secre_tail"/>
    <property type="match status" value="1"/>
</dbReference>
<dbReference type="InterPro" id="IPR036938">
    <property type="entry name" value="PAP2/HPO_sf"/>
</dbReference>
<dbReference type="InterPro" id="IPR027039">
    <property type="entry name" value="Crtac1"/>
</dbReference>
<dbReference type="InterPro" id="IPR049283">
    <property type="entry name" value="DUF6851"/>
</dbReference>
<dbReference type="Gene3D" id="2.130.10.130">
    <property type="entry name" value="Integrin alpha, N-terminal"/>
    <property type="match status" value="1"/>
</dbReference>
<dbReference type="PANTHER" id="PTHR16026:SF0">
    <property type="entry name" value="CARTILAGE ACIDIC PROTEIN 1"/>
    <property type="match status" value="1"/>
</dbReference>
<evidence type="ECO:0000313" key="7">
    <source>
        <dbReference type="Proteomes" id="UP000256779"/>
    </source>
</evidence>
<dbReference type="Proteomes" id="UP000256779">
    <property type="component" value="Unassembled WGS sequence"/>
</dbReference>
<dbReference type="Pfam" id="PF07593">
    <property type="entry name" value="UnbV_ASPIC"/>
    <property type="match status" value="1"/>
</dbReference>
<name>A0A3D9KZI7_MARFU</name>
<accession>A0A3D9KZI7</accession>
<dbReference type="InterPro" id="IPR026444">
    <property type="entry name" value="Secre_tail"/>
</dbReference>
<dbReference type="PANTHER" id="PTHR16026">
    <property type="entry name" value="CARTILAGE ACIDIC PROTEIN 1"/>
    <property type="match status" value="1"/>
</dbReference>
<dbReference type="Gene3D" id="1.10.606.10">
    <property type="entry name" value="Vanadium-containing Chloroperoxidase, domain 2"/>
    <property type="match status" value="1"/>
</dbReference>
<evidence type="ECO:0000256" key="2">
    <source>
        <dbReference type="SAM" id="SignalP"/>
    </source>
</evidence>
<feature type="signal peptide" evidence="2">
    <location>
        <begin position="1"/>
        <end position="23"/>
    </location>
</feature>
<dbReference type="CDD" id="cd03398">
    <property type="entry name" value="PAP2_haloperoxidase"/>
    <property type="match status" value="1"/>
</dbReference>
<dbReference type="RefSeq" id="WP_115869146.1">
    <property type="nucleotide sequence ID" value="NZ_QREG01000016.1"/>
</dbReference>
<protein>
    <submittedName>
        <fullName evidence="6">Putative secreted protein (Por secretion system target)</fullName>
    </submittedName>
</protein>
<reference evidence="6 7" key="1">
    <citation type="submission" date="2018-07" db="EMBL/GenBank/DDBJ databases">
        <title>Genomic Encyclopedia of Type Strains, Phase IV (KMG-IV): sequencing the most valuable type-strain genomes for metagenomic binning, comparative biology and taxonomic classification.</title>
        <authorList>
            <person name="Goeker M."/>
        </authorList>
    </citation>
    <scope>NUCLEOTIDE SEQUENCE [LARGE SCALE GENOMIC DNA]</scope>
    <source>
        <strain evidence="6 7">DSM 4134</strain>
    </source>
</reference>
<feature type="domain" description="Secretion system C-terminal sorting" evidence="4">
    <location>
        <begin position="1261"/>
        <end position="1329"/>
    </location>
</feature>
<evidence type="ECO:0000259" key="3">
    <source>
        <dbReference type="Pfam" id="PF07593"/>
    </source>
</evidence>
<evidence type="ECO:0000259" key="4">
    <source>
        <dbReference type="Pfam" id="PF18962"/>
    </source>
</evidence>
<organism evidence="6 7">
    <name type="scientific">Marinoscillum furvescens DSM 4134</name>
    <dbReference type="NCBI Taxonomy" id="1122208"/>
    <lineage>
        <taxon>Bacteria</taxon>
        <taxon>Pseudomonadati</taxon>
        <taxon>Bacteroidota</taxon>
        <taxon>Cytophagia</taxon>
        <taxon>Cytophagales</taxon>
        <taxon>Reichenbachiellaceae</taxon>
        <taxon>Marinoscillum</taxon>
    </lineage>
</organism>
<dbReference type="Pfam" id="PF13517">
    <property type="entry name" value="FG-GAP_3"/>
    <property type="match status" value="2"/>
</dbReference>
<sequence length="1334" mass="148494">MNASYFKNTLTLFSALLCCTVTAQHFKDIQTQSKLSQFKHTNGIAVADYDLDKDLDIFATVVQHDNQNGFGAKSFLIKNNGDGSFSDATAISGIDHSFDYTGYYETSDFGIKMGASWGDYDNNGYPDLFLTSTFYNRLYRNNGNGTFSDVTAEMGFETTDECMNTGALWWDYNNDGYLDIFITKLEGCKQNRLYRNDINKFTEVTQETGIGGTSANNASWMSLPVDINEDGWLDLFVINDYHQANALYINHEGKTFSEQSASYGLNLPQEESMGVAMGDFDNNGKWDFYITNVLKSNFYVNNGQNHYSDLAAEYHITEAGWAWGTQFADFDHDTDEDLILVNGYGTNTANFLYKNMHVEQGKSFIDITSEANIDKPSDSKGVVAFDYDNDGDLDVLLSNTLDGLHFYENDLMTNEKPGTNWMKIHLTGVQSNSNGIGTKIELSTGSDTLYRFHHGANCLSQSLLPEHFGLGNSTEADFIRISWPSGEVDTYNNVPANSSIYATEDDGYVAVIDGFTKIAGCTDPNSCNYNPDATLEDGTCVYLTSEKITGKSVSGILREEVYSYPHHSESTYNWEIINGEILSGQHTSTVTVKWGIGDQGRISVTEMRECISQQVHLDVTMSNTAIPNDKSVARLWNEALLHAIRNDYARPTVHARNLFHVSAAMYDAWASLYGGKTYLLGQTRHGFRCPFDGFNSRIEQETAAKMTISYAAYRVLQHRFKNSPHASQTLEMFDQLFAMLSYDKAFESTDYSTGDPAALGNYIGKMVIAYGLQDGSSEATDYENTYYTPVNAPLTPNSPGNSTLTHPNRWQPLKLDAFIDQSGNPHSGTTPDFLSPEWGQVSPFALQPIQKTERSRNGQNFNVFFDPSSPPLLDTLAKTLSSEAYQWGFALVAIWSSHLDPNDGVMWDISPGGLGNLHLKNLPGSYSDYPNFYKLLDGGDRSTGHEMNPITNSSYEPQLVPRGDYTRVLAEFWADGPDSETPPGHWYVLLNYVSDHPDFVRKLEGKGPDLSPLEWDIKAYFTLGGAMHDAAIAAWSIKGFYDYIRPISAIRFMADLGQSTDSTQANYHVGGIPLIPNYIESVKPGDPLAGHHNEHVGKIKVYAWRGHDYIQNSQADQAGVGWILAENWWPYQRPSFVTPPFAGFVSGHSTFSRAAAEVLTLLTGSEYFPGGLGQFTAKKDEFLVFEQGPSQDITLEWATYRDASDQCSLSRIWGGIHPPADDLPGRIIGESIGIQAFKYAQSFFNSAPLKSDRRTEQALLVYPNPLKQSETLYIRNAAKDAPVTLYNSIGQLISIQNPHYDESTETHAVNLEGLPTGVYLLKIGLKRSKIFIKQ</sequence>
<feature type="domain" description="DUF6851" evidence="5">
    <location>
        <begin position="662"/>
        <end position="812"/>
    </location>
</feature>
<dbReference type="EMBL" id="QREG01000016">
    <property type="protein sequence ID" value="RED95978.1"/>
    <property type="molecule type" value="Genomic_DNA"/>
</dbReference>
<evidence type="ECO:0000256" key="1">
    <source>
        <dbReference type="ARBA" id="ARBA00022729"/>
    </source>
</evidence>
<dbReference type="SUPFAM" id="SSF48317">
    <property type="entry name" value="Acid phosphatase/Vanadium-dependent haloperoxidase"/>
    <property type="match status" value="1"/>
</dbReference>
<feature type="chain" id="PRO_5017540577" evidence="2">
    <location>
        <begin position="24"/>
        <end position="1334"/>
    </location>
</feature>